<keyword evidence="3" id="KW-1185">Reference proteome</keyword>
<accession>K1WN84</accession>
<dbReference type="KEGG" id="mbe:MBM_07606"/>
<dbReference type="InParanoid" id="K1WN84"/>
<dbReference type="STRING" id="1072389.K1WN84"/>
<dbReference type="PANTHER" id="PTHR24148">
    <property type="entry name" value="ANKYRIN REPEAT DOMAIN-CONTAINING PROTEIN 39 HOMOLOG-RELATED"/>
    <property type="match status" value="1"/>
</dbReference>
<dbReference type="Proteomes" id="UP000006753">
    <property type="component" value="Unassembled WGS sequence"/>
</dbReference>
<protein>
    <submittedName>
        <fullName evidence="2">Uncharacterized protein</fullName>
    </submittedName>
</protein>
<dbReference type="EMBL" id="JH921446">
    <property type="protein sequence ID" value="EKD14376.1"/>
    <property type="molecule type" value="Genomic_DNA"/>
</dbReference>
<feature type="compositionally biased region" description="Acidic residues" evidence="1">
    <location>
        <begin position="367"/>
        <end position="377"/>
    </location>
</feature>
<sequence length="729" mass="80822">MHRSRDHLGKESANDQRNQSSGRGSEKEERPGSPGPTVSQAILVENLGDPGSEQRKEATMYCGDEEIPWIDLDRVCALLKGASARLESLFYKDPCYIRTITFGGPRNLQLSCFSPQLSRFTPQLSAPPLLELLLSHKSKKASDPKDKVFALVGVSDSAHTFGLIDYSLSMRDVYIHTARHIISISQSLDVICVKQLDANQYELPPWAPDWTRPSSISGMVIIRLHHHEPNFTASGDCVADVQFTSDGHVLKASGFILETNSTVDMAYMKRGAPSEVVPALEAFHDWWNNFVVTHSNPVSAQAVFGRVVSCGTWDHEDSQTCVSKLEAVSAVSDYLLSGSDMLRLDPRSRPRTGTLGSLGNSTASLGEQDDALSGDEEEKAQLSTILSASLTMDRRRLFMTRVNHVGLAPANAEEVDVISMFNAPEITYYTGVHAGDISNAIDSKLSSAFPKGKNDLLVIYVYHETPNALVNARFFIDHALHAHADFIFVLNGANTLKDLIPSHLPNVQYRERENSCFDLGTHGVVLNENDESNVHNYKRFILMNASVRGPFVPAWVDVCWSDVYMGMITDKVKASSIQRYARIQRPEKKMRMAGMTYNCQPGFPPHVQSMILATDSTGLAVMRNKCLNTCANGHVEGVKCETGLTTAMYESGYQVDTLMAAYKASANFSYLDICPPTDPTFNAGYFGFNLHPYETLFFKANRNVDPTIIEHFSKWHANYSSWDACKKSK</sequence>
<organism evidence="2 3">
    <name type="scientific">Marssonina brunnea f. sp. multigermtubi (strain MB_m1)</name>
    <name type="common">Marssonina leaf spot fungus</name>
    <dbReference type="NCBI Taxonomy" id="1072389"/>
    <lineage>
        <taxon>Eukaryota</taxon>
        <taxon>Fungi</taxon>
        <taxon>Dikarya</taxon>
        <taxon>Ascomycota</taxon>
        <taxon>Pezizomycotina</taxon>
        <taxon>Leotiomycetes</taxon>
        <taxon>Helotiales</taxon>
        <taxon>Drepanopezizaceae</taxon>
        <taxon>Drepanopeziza</taxon>
    </lineage>
</organism>
<dbReference type="OrthoDB" id="194358at2759"/>
<dbReference type="AlphaFoldDB" id="K1WN84"/>
<dbReference type="InterPro" id="IPR052895">
    <property type="entry name" value="HetReg/Transcr_Mod"/>
</dbReference>
<evidence type="ECO:0000313" key="3">
    <source>
        <dbReference type="Proteomes" id="UP000006753"/>
    </source>
</evidence>
<gene>
    <name evidence="2" type="ORF">MBM_07606</name>
</gene>
<feature type="compositionally biased region" description="Basic and acidic residues" evidence="1">
    <location>
        <begin position="1"/>
        <end position="14"/>
    </location>
</feature>
<proteinExistence type="predicted"/>
<feature type="region of interest" description="Disordered" evidence="1">
    <location>
        <begin position="1"/>
        <end position="39"/>
    </location>
</feature>
<evidence type="ECO:0000256" key="1">
    <source>
        <dbReference type="SAM" id="MobiDB-lite"/>
    </source>
</evidence>
<dbReference type="eggNOG" id="ENOG502SB3R">
    <property type="taxonomic scope" value="Eukaryota"/>
</dbReference>
<feature type="region of interest" description="Disordered" evidence="1">
    <location>
        <begin position="345"/>
        <end position="377"/>
    </location>
</feature>
<dbReference type="HOGENOM" id="CLU_379954_0_0_1"/>
<name>K1WN84_MARBU</name>
<dbReference type="PANTHER" id="PTHR24148:SF64">
    <property type="entry name" value="HETEROKARYON INCOMPATIBILITY DOMAIN-CONTAINING PROTEIN"/>
    <property type="match status" value="1"/>
</dbReference>
<feature type="compositionally biased region" description="Polar residues" evidence="1">
    <location>
        <begin position="354"/>
        <end position="365"/>
    </location>
</feature>
<evidence type="ECO:0000313" key="2">
    <source>
        <dbReference type="EMBL" id="EKD14376.1"/>
    </source>
</evidence>
<reference evidence="2 3" key="1">
    <citation type="journal article" date="2012" name="BMC Genomics">
        <title>Sequencing the genome of Marssonina brunnea reveals fungus-poplar co-evolution.</title>
        <authorList>
            <person name="Zhu S."/>
            <person name="Cao Y.-Z."/>
            <person name="Jiang C."/>
            <person name="Tan B.-Y."/>
            <person name="Wang Z."/>
            <person name="Feng S."/>
            <person name="Zhang L."/>
            <person name="Su X.-H."/>
            <person name="Brejova B."/>
            <person name="Vinar T."/>
            <person name="Xu M."/>
            <person name="Wang M.-X."/>
            <person name="Zhang S.-G."/>
            <person name="Huang M.-R."/>
            <person name="Wu R."/>
            <person name="Zhou Y."/>
        </authorList>
    </citation>
    <scope>NUCLEOTIDE SEQUENCE [LARGE SCALE GENOMIC DNA]</scope>
    <source>
        <strain evidence="2 3">MB_m1</strain>
    </source>
</reference>